<name>A0A5R8Z374_9PSED</name>
<evidence type="ECO:0000313" key="3">
    <source>
        <dbReference type="Proteomes" id="UP000309819"/>
    </source>
</evidence>
<accession>A0A5R8Z374</accession>
<comment type="caution">
    <text evidence="2">The sequence shown here is derived from an EMBL/GenBank/DDBJ whole genome shotgun (WGS) entry which is preliminary data.</text>
</comment>
<gene>
    <name evidence="2" type="ORF">FEM01_13715</name>
</gene>
<keyword evidence="3" id="KW-1185">Reference proteome</keyword>
<feature type="compositionally biased region" description="Polar residues" evidence="1">
    <location>
        <begin position="1"/>
        <end position="11"/>
    </location>
</feature>
<proteinExistence type="predicted"/>
<dbReference type="OrthoDB" id="7040403at2"/>
<organism evidence="2 3">
    <name type="scientific">Pseudomonas mosselii</name>
    <dbReference type="NCBI Taxonomy" id="78327"/>
    <lineage>
        <taxon>Bacteria</taxon>
        <taxon>Pseudomonadati</taxon>
        <taxon>Pseudomonadota</taxon>
        <taxon>Gammaproteobacteria</taxon>
        <taxon>Pseudomonadales</taxon>
        <taxon>Pseudomonadaceae</taxon>
        <taxon>Pseudomonas</taxon>
    </lineage>
</organism>
<reference evidence="2 3" key="1">
    <citation type="submission" date="2019-05" db="EMBL/GenBank/DDBJ databases">
        <title>Pseudomonas sp. SC006 isolated from lettuce that can produce HBGAs.</title>
        <authorList>
            <person name="Wang D."/>
            <person name="Liao N."/>
            <person name="Liu D."/>
            <person name="Zhang Z."/>
            <person name="Zou S."/>
        </authorList>
    </citation>
    <scope>NUCLEOTIDE SEQUENCE [LARGE SCALE GENOMIC DNA]</scope>
    <source>
        <strain evidence="2 3">SC006</strain>
    </source>
</reference>
<sequence length="67" mass="7665">MLASSRVNPLPQQMRRPQSLRRTCGSGFTREEASTLFLAGVPAPEQRLGQKQHEQQAHHLQRGHQRH</sequence>
<evidence type="ECO:0000313" key="2">
    <source>
        <dbReference type="EMBL" id="TLP60248.1"/>
    </source>
</evidence>
<dbReference type="AlphaFoldDB" id="A0A5R8Z374"/>
<dbReference type="EMBL" id="VAUO01000005">
    <property type="protein sequence ID" value="TLP60248.1"/>
    <property type="molecule type" value="Genomic_DNA"/>
</dbReference>
<feature type="region of interest" description="Disordered" evidence="1">
    <location>
        <begin position="40"/>
        <end position="67"/>
    </location>
</feature>
<protein>
    <submittedName>
        <fullName evidence="2">Uncharacterized protein</fullName>
    </submittedName>
</protein>
<dbReference type="Proteomes" id="UP000309819">
    <property type="component" value="Unassembled WGS sequence"/>
</dbReference>
<feature type="region of interest" description="Disordered" evidence="1">
    <location>
        <begin position="1"/>
        <end position="22"/>
    </location>
</feature>
<evidence type="ECO:0000256" key="1">
    <source>
        <dbReference type="SAM" id="MobiDB-lite"/>
    </source>
</evidence>